<feature type="region of interest" description="Disordered" evidence="2">
    <location>
        <begin position="364"/>
        <end position="400"/>
    </location>
</feature>
<feature type="compositionally biased region" description="Polar residues" evidence="2">
    <location>
        <begin position="1092"/>
        <end position="1101"/>
    </location>
</feature>
<keyword evidence="1" id="KW-0175">Coiled coil</keyword>
<feature type="compositionally biased region" description="Polar residues" evidence="2">
    <location>
        <begin position="1160"/>
        <end position="1194"/>
    </location>
</feature>
<feature type="region of interest" description="Disordered" evidence="2">
    <location>
        <begin position="977"/>
        <end position="1048"/>
    </location>
</feature>
<protein>
    <submittedName>
        <fullName evidence="3">Uncharacterized protein</fullName>
    </submittedName>
</protein>
<feature type="region of interest" description="Disordered" evidence="2">
    <location>
        <begin position="482"/>
        <end position="509"/>
    </location>
</feature>
<sequence length="1277" mass="141592">MSVSTVTVAPTGGAADSGDTAIGGSPPDTPVVDYSSYIVERKVPVATLLNDGLTGPGLYDFPKLNESYLDDEIYIKDKKPYRHITEWFLAKKGTPNLRLPLPKNLVGSMKRMILYGELEPNQSDTIGGVSIEERLKVRLEGLLHCTIDTSHTERGVWVETKAAWYKLKKPSSTQSIQPDGKSVSQEELHIPIRAKFGLVSNMLDMLGEECPVKPMAKVHRKHNPKECYDRLSLPSDDPLIMDFPGLNQDPFDYDILRREVKFVRFWLSAGFPMYLDKQCAFIRGLDAMERDLNRAKRNKEEWTQEVLDLEACALWAEARSQRMPWGDMKPEVFTPTINELETIRRRRRDAEVMHFKGSHDTSLCCENDGKSDTSKDGPGSKADCENGKGVLVPADTPTPTIVDANLELDTIRESPKVDTSSPTRRERICGGREERPKEFSMSLRSTKKRGLKNGQSETDKLRRSQKKRVTFAFDVEALSNRNATQTGAEAKSRTGKKNEVGNGNLHGTHERSHAGRVVLHKKCCFSTKDGSETEYGEESLRSKNHLSASESTIRKYSPLRSINIIHEPREADFLSTHWLLEERDALEKYFIRQSLKGKDVISEDMHHDFLNNIVCAETVDNYYTMYVAVNALRNSSQVVIQSLFSVESNGTKESGCRAIFVTWLQEVMRRMKNRRRSPAGRAGLRERHLAKMKHTEEEIAISIVQLLQVCCGPRGLGRLCPRHAKRWSGVDFTRIVDGLQKFSESQDVVPLTTACEPANILLRKIRDQERGALTASAGVATKKAKQSTKRKILHCLIPPALPAVHQTEDVLGDALEAKRSYSTNKLIRDCDQIKIRRQETRAERTAKMDLIDQVRRLTEENAILRGRGKKCASKCTKSRQIGKTARVLNDEYSDEGVFGLTEKRMDKTSRQQHGGDSARVLAGTASHPPSPSPKLHGAGKNGEKPLGEDRCIGAHTHPINNMQEVQVSVWGTPTAPRTVQQDAHAASPSEGGRYKDGSSNAALVSPSGDEESSFLRMDSSTGGENDNFSKVSVPKPPLHNSEDARGTTKVAVSTALGWSSRLQEQRKPLGQISCQSDRLSGSVRPSRDCSGWGQSLTQNSSHNRKYPTDSPDGGDEPLPSGQNESTPRIQEGKGKASNLIQRRDGISSYASQSREKSEMGSDTLQLVHGESSTDSSCRSRQPQAQNTSSVNDQGAINGAPGSDPFGDVSRSGAGKPDESIQSSLDSDLEEGEIQDSELTFYTSNESTTFPRLEANTSDQDCQDGVNAVICEQQSWLV</sequence>
<feature type="region of interest" description="Disordered" evidence="2">
    <location>
        <begin position="431"/>
        <end position="464"/>
    </location>
</feature>
<feature type="compositionally biased region" description="Acidic residues" evidence="2">
    <location>
        <begin position="1226"/>
        <end position="1235"/>
    </location>
</feature>
<accession>A0A7S4JJX7</accession>
<evidence type="ECO:0000256" key="1">
    <source>
        <dbReference type="SAM" id="Coils"/>
    </source>
</evidence>
<feature type="coiled-coil region" evidence="1">
    <location>
        <begin position="285"/>
        <end position="312"/>
    </location>
</feature>
<feature type="compositionally biased region" description="Polar residues" evidence="2">
    <location>
        <begin position="1236"/>
        <end position="1258"/>
    </location>
</feature>
<proteinExistence type="predicted"/>
<name>A0A7S4JJX7_9STRA</name>
<feature type="compositionally biased region" description="Polar residues" evidence="2">
    <location>
        <begin position="1018"/>
        <end position="1030"/>
    </location>
</feature>
<feature type="region of interest" description="Disordered" evidence="2">
    <location>
        <begin position="1"/>
        <end position="28"/>
    </location>
</feature>
<dbReference type="EMBL" id="HBKQ01041876">
    <property type="protein sequence ID" value="CAE2265919.1"/>
    <property type="molecule type" value="Transcribed_RNA"/>
</dbReference>
<gene>
    <name evidence="3" type="ORF">OAUR00152_LOCUS28870</name>
</gene>
<feature type="compositionally biased region" description="Basic and acidic residues" evidence="2">
    <location>
        <begin position="941"/>
        <end position="952"/>
    </location>
</feature>
<reference evidence="3" key="1">
    <citation type="submission" date="2021-01" db="EMBL/GenBank/DDBJ databases">
        <authorList>
            <person name="Corre E."/>
            <person name="Pelletier E."/>
            <person name="Niang G."/>
            <person name="Scheremetjew M."/>
            <person name="Finn R."/>
            <person name="Kale V."/>
            <person name="Holt S."/>
            <person name="Cochrane G."/>
            <person name="Meng A."/>
            <person name="Brown T."/>
            <person name="Cohen L."/>
        </authorList>
    </citation>
    <scope>NUCLEOTIDE SEQUENCE</scope>
    <source>
        <strain evidence="3">Isolate 1302-5</strain>
    </source>
</reference>
<feature type="region of interest" description="Disordered" evidence="2">
    <location>
        <begin position="1064"/>
        <end position="1258"/>
    </location>
</feature>
<evidence type="ECO:0000256" key="2">
    <source>
        <dbReference type="SAM" id="MobiDB-lite"/>
    </source>
</evidence>
<dbReference type="AlphaFoldDB" id="A0A7S4JJX7"/>
<organism evidence="3">
    <name type="scientific">Odontella aurita</name>
    <dbReference type="NCBI Taxonomy" id="265563"/>
    <lineage>
        <taxon>Eukaryota</taxon>
        <taxon>Sar</taxon>
        <taxon>Stramenopiles</taxon>
        <taxon>Ochrophyta</taxon>
        <taxon>Bacillariophyta</taxon>
        <taxon>Mediophyceae</taxon>
        <taxon>Biddulphiophycidae</taxon>
        <taxon>Eupodiscales</taxon>
        <taxon>Odontellaceae</taxon>
        <taxon>Odontella</taxon>
    </lineage>
</organism>
<feature type="compositionally biased region" description="Basic and acidic residues" evidence="2">
    <location>
        <begin position="490"/>
        <end position="499"/>
    </location>
</feature>
<evidence type="ECO:0000313" key="3">
    <source>
        <dbReference type="EMBL" id="CAE2265919.1"/>
    </source>
</evidence>
<feature type="region of interest" description="Disordered" evidence="2">
    <location>
        <begin position="902"/>
        <end position="954"/>
    </location>
</feature>